<keyword evidence="2" id="KW-1185">Reference proteome</keyword>
<proteinExistence type="predicted"/>
<dbReference type="InParanoid" id="A0A0C2TV42"/>
<accession>A0A0C2TV42</accession>
<evidence type="ECO:0000313" key="2">
    <source>
        <dbReference type="Proteomes" id="UP000054549"/>
    </source>
</evidence>
<gene>
    <name evidence="1" type="ORF">M378DRAFT_204587</name>
</gene>
<evidence type="ECO:0000313" key="1">
    <source>
        <dbReference type="EMBL" id="KIL71189.1"/>
    </source>
</evidence>
<protein>
    <submittedName>
        <fullName evidence="1">Uncharacterized protein</fullName>
    </submittedName>
</protein>
<dbReference type="HOGENOM" id="CLU_1786398_0_0_1"/>
<name>A0A0C2TV42_AMAMK</name>
<reference evidence="1 2" key="1">
    <citation type="submission" date="2014-04" db="EMBL/GenBank/DDBJ databases">
        <title>Evolutionary Origins and Diversification of the Mycorrhizal Mutualists.</title>
        <authorList>
            <consortium name="DOE Joint Genome Institute"/>
            <consortium name="Mycorrhizal Genomics Consortium"/>
            <person name="Kohler A."/>
            <person name="Kuo A."/>
            <person name="Nagy L.G."/>
            <person name="Floudas D."/>
            <person name="Copeland A."/>
            <person name="Barry K.W."/>
            <person name="Cichocki N."/>
            <person name="Veneault-Fourrey C."/>
            <person name="LaButti K."/>
            <person name="Lindquist E.A."/>
            <person name="Lipzen A."/>
            <person name="Lundell T."/>
            <person name="Morin E."/>
            <person name="Murat C."/>
            <person name="Riley R."/>
            <person name="Ohm R."/>
            <person name="Sun H."/>
            <person name="Tunlid A."/>
            <person name="Henrissat B."/>
            <person name="Grigoriev I.V."/>
            <person name="Hibbett D.S."/>
            <person name="Martin F."/>
        </authorList>
    </citation>
    <scope>NUCLEOTIDE SEQUENCE [LARGE SCALE GENOMIC DNA]</scope>
    <source>
        <strain evidence="1 2">Koide BX008</strain>
    </source>
</reference>
<dbReference type="EMBL" id="KN818222">
    <property type="protein sequence ID" value="KIL71189.1"/>
    <property type="molecule type" value="Genomic_DNA"/>
</dbReference>
<sequence length="145" mass="15237">MRNVAASGALGTEIVVTASNDKTVKFVMQVKTEEIAALDTGWSTDGQSLYVGALDNEIHKRTNRHPHNTEIPTSLALSPNGCGLELAASHGAGLSNPSSDGRCDGLVRSVVAKGKTTISLNTVQRFGIPQLKCHPATATDYHAKA</sequence>
<dbReference type="AlphaFoldDB" id="A0A0C2TV42"/>
<organism evidence="1 2">
    <name type="scientific">Amanita muscaria (strain Koide BX008)</name>
    <dbReference type="NCBI Taxonomy" id="946122"/>
    <lineage>
        <taxon>Eukaryota</taxon>
        <taxon>Fungi</taxon>
        <taxon>Dikarya</taxon>
        <taxon>Basidiomycota</taxon>
        <taxon>Agaricomycotina</taxon>
        <taxon>Agaricomycetes</taxon>
        <taxon>Agaricomycetidae</taxon>
        <taxon>Agaricales</taxon>
        <taxon>Pluteineae</taxon>
        <taxon>Amanitaceae</taxon>
        <taxon>Amanita</taxon>
    </lineage>
</organism>
<dbReference type="Proteomes" id="UP000054549">
    <property type="component" value="Unassembled WGS sequence"/>
</dbReference>